<dbReference type="EMBL" id="FNTV01000001">
    <property type="protein sequence ID" value="SEE92588.1"/>
    <property type="molecule type" value="Genomic_DNA"/>
</dbReference>
<sequence length="230" mass="24299">MSEYTERIAQELVQPIILLVDREEPASEQHGIAAAALASAQAFLRDPANPDWQQWAQGAFAKSVRRADAKMFAKVLAAFPDHAPSMVGEAQAVGLPPMPAAELPKLLSKLQVSGTQLPSGAPLPAQPLTIVLNASLEMSTGKAAAQAAHALLAWVLESKPAAVEAWAANGFPVGIAEMPAKEFRKGARKSAGPVIQDAGRTEIEPGSTTAYVAVAKEPVKSRLWRRKGTV</sequence>
<dbReference type="RefSeq" id="WP_083360815.1">
    <property type="nucleotide sequence ID" value="NZ_FNTV01000001.1"/>
</dbReference>
<comment type="catalytic activity">
    <reaction evidence="3">
        <text>an N-acyl-L-alpha-aminoacyl-tRNA + H2O = an N-acyl-L-amino acid + a tRNA + H(+)</text>
        <dbReference type="Rhea" id="RHEA:54448"/>
        <dbReference type="Rhea" id="RHEA-COMP:10123"/>
        <dbReference type="Rhea" id="RHEA-COMP:13883"/>
        <dbReference type="ChEBI" id="CHEBI:15377"/>
        <dbReference type="ChEBI" id="CHEBI:15378"/>
        <dbReference type="ChEBI" id="CHEBI:59874"/>
        <dbReference type="ChEBI" id="CHEBI:78442"/>
        <dbReference type="ChEBI" id="CHEBI:138191"/>
        <dbReference type="EC" id="3.1.1.29"/>
    </reaction>
</comment>
<dbReference type="InterPro" id="IPR002833">
    <property type="entry name" value="PTH2"/>
</dbReference>
<dbReference type="Pfam" id="PF01981">
    <property type="entry name" value="PTH2"/>
    <property type="match status" value="1"/>
</dbReference>
<dbReference type="Proteomes" id="UP000182725">
    <property type="component" value="Unassembled WGS sequence"/>
</dbReference>
<dbReference type="Gene3D" id="3.40.1490.10">
    <property type="entry name" value="Bit1"/>
    <property type="match status" value="1"/>
</dbReference>
<dbReference type="EC" id="3.1.1.29" evidence="1"/>
<evidence type="ECO:0000313" key="5">
    <source>
        <dbReference type="Proteomes" id="UP000182725"/>
    </source>
</evidence>
<proteinExistence type="predicted"/>
<name>A0A1H5MW52_9MICC</name>
<reference evidence="4 5" key="1">
    <citation type="submission" date="2016-10" db="EMBL/GenBank/DDBJ databases">
        <authorList>
            <person name="de Groot N.N."/>
        </authorList>
    </citation>
    <scope>NUCLEOTIDE SEQUENCE [LARGE SCALE GENOMIC DNA]</scope>
    <source>
        <strain evidence="4 5">DSM 22274</strain>
    </source>
</reference>
<evidence type="ECO:0000256" key="2">
    <source>
        <dbReference type="ARBA" id="ARBA00022801"/>
    </source>
</evidence>
<organism evidence="4 5">
    <name type="scientific">Arthrobacter alpinus</name>
    <dbReference type="NCBI Taxonomy" id="656366"/>
    <lineage>
        <taxon>Bacteria</taxon>
        <taxon>Bacillati</taxon>
        <taxon>Actinomycetota</taxon>
        <taxon>Actinomycetes</taxon>
        <taxon>Micrococcales</taxon>
        <taxon>Micrococcaceae</taxon>
        <taxon>Arthrobacter</taxon>
    </lineage>
</organism>
<gene>
    <name evidence="4" type="ORF">SAMN04489740_3130</name>
</gene>
<evidence type="ECO:0000256" key="1">
    <source>
        <dbReference type="ARBA" id="ARBA00013260"/>
    </source>
</evidence>
<dbReference type="AlphaFoldDB" id="A0A1H5MW52"/>
<evidence type="ECO:0000256" key="3">
    <source>
        <dbReference type="ARBA" id="ARBA00048707"/>
    </source>
</evidence>
<evidence type="ECO:0000313" key="4">
    <source>
        <dbReference type="EMBL" id="SEE92588.1"/>
    </source>
</evidence>
<protein>
    <recommendedName>
        <fullName evidence="1">peptidyl-tRNA hydrolase</fullName>
        <ecNumber evidence="1">3.1.1.29</ecNumber>
    </recommendedName>
</protein>
<dbReference type="InterPro" id="IPR023476">
    <property type="entry name" value="Pep_tRNA_hydro_II_dom_sf"/>
</dbReference>
<accession>A0A1H5MW52</accession>
<keyword evidence="2 4" id="KW-0378">Hydrolase</keyword>
<dbReference type="GO" id="GO:0004045">
    <property type="term" value="F:peptidyl-tRNA hydrolase activity"/>
    <property type="evidence" value="ECO:0007669"/>
    <property type="project" value="UniProtKB-EC"/>
</dbReference>
<dbReference type="SUPFAM" id="SSF102462">
    <property type="entry name" value="Peptidyl-tRNA hydrolase II"/>
    <property type="match status" value="1"/>
</dbReference>